<keyword evidence="1" id="KW-0808">Transferase</keyword>
<dbReference type="InterPro" id="IPR016181">
    <property type="entry name" value="Acyl_CoA_acyltransferase"/>
</dbReference>
<evidence type="ECO:0000313" key="3">
    <source>
        <dbReference type="EMBL" id="MBS4186609.1"/>
    </source>
</evidence>
<dbReference type="SUPFAM" id="SSF55729">
    <property type="entry name" value="Acyl-CoA N-acyltransferases (Nat)"/>
    <property type="match status" value="1"/>
</dbReference>
<dbReference type="PANTHER" id="PTHR13947:SF37">
    <property type="entry name" value="LD18367P"/>
    <property type="match status" value="1"/>
</dbReference>
<reference evidence="3" key="1">
    <citation type="submission" date="2021-05" db="EMBL/GenBank/DDBJ databases">
        <title>Novel Bacillus species.</title>
        <authorList>
            <person name="Liu G."/>
        </authorList>
    </citation>
    <scope>NUCLEOTIDE SEQUENCE</scope>
    <source>
        <strain evidence="3">FJAT-50051</strain>
    </source>
</reference>
<sequence>MKKVVLKPVEWDQRLSFFDFLLLADESEEIVNKYILEGEMYSINYEGATAGVMLFTFHPDHVVEIKNMAISEKYQGMGIGKMAIKESFEVYRSRGFNKMIVGTANSSIANLAFYQKAGFRMSEIKKDFFKKYPDPIYENGIRALDMVLFEKNLP</sequence>
<evidence type="ECO:0000256" key="1">
    <source>
        <dbReference type="ARBA" id="ARBA00022679"/>
    </source>
</evidence>
<accession>A0A942YDQ1</accession>
<dbReference type="InterPro" id="IPR050769">
    <property type="entry name" value="NAT_camello-type"/>
</dbReference>
<dbReference type="CDD" id="cd04301">
    <property type="entry name" value="NAT_SF"/>
    <property type="match status" value="1"/>
</dbReference>
<evidence type="ECO:0000259" key="2">
    <source>
        <dbReference type="PROSITE" id="PS51186"/>
    </source>
</evidence>
<feature type="domain" description="N-acetyltransferase" evidence="2">
    <location>
        <begin position="4"/>
        <end position="154"/>
    </location>
</feature>
<dbReference type="InterPro" id="IPR000182">
    <property type="entry name" value="GNAT_dom"/>
</dbReference>
<organism evidence="3">
    <name type="scientific">Neobacillus citreus</name>
    <dbReference type="NCBI Taxonomy" id="2833578"/>
    <lineage>
        <taxon>Bacteria</taxon>
        <taxon>Bacillati</taxon>
        <taxon>Bacillota</taxon>
        <taxon>Bacilli</taxon>
        <taxon>Bacillales</taxon>
        <taxon>Bacillaceae</taxon>
        <taxon>Neobacillus</taxon>
    </lineage>
</organism>
<proteinExistence type="predicted"/>
<protein>
    <submittedName>
        <fullName evidence="3">GNAT family N-acetyltransferase</fullName>
    </submittedName>
</protein>
<dbReference type="Gene3D" id="3.40.630.30">
    <property type="match status" value="1"/>
</dbReference>
<gene>
    <name evidence="3" type="ORF">KHB02_35165</name>
</gene>
<name>A0A942YDQ1_9BACI</name>
<dbReference type="AlphaFoldDB" id="A0A942YDQ1"/>
<dbReference type="GO" id="GO:0008080">
    <property type="term" value="F:N-acetyltransferase activity"/>
    <property type="evidence" value="ECO:0007669"/>
    <property type="project" value="InterPro"/>
</dbReference>
<dbReference type="EMBL" id="JAGYPE010000007">
    <property type="protein sequence ID" value="MBS4186609.1"/>
    <property type="molecule type" value="Genomic_DNA"/>
</dbReference>
<dbReference type="PANTHER" id="PTHR13947">
    <property type="entry name" value="GNAT FAMILY N-ACETYLTRANSFERASE"/>
    <property type="match status" value="1"/>
</dbReference>
<dbReference type="Pfam" id="PF00583">
    <property type="entry name" value="Acetyltransf_1"/>
    <property type="match status" value="1"/>
</dbReference>
<dbReference type="PROSITE" id="PS51186">
    <property type="entry name" value="GNAT"/>
    <property type="match status" value="1"/>
</dbReference>
<comment type="caution">
    <text evidence="3">The sequence shown here is derived from an EMBL/GenBank/DDBJ whole genome shotgun (WGS) entry which is preliminary data.</text>
</comment>